<dbReference type="HOGENOM" id="CLU_132680_0_0_14"/>
<keyword evidence="1" id="KW-0472">Membrane</keyword>
<dbReference type="InterPro" id="IPR030945">
    <property type="entry name" value="EcfS_MSC_0063"/>
</dbReference>
<gene>
    <name evidence="2" type="ORF">STAIW_v1c10550</name>
</gene>
<dbReference type="Gene3D" id="1.10.1760.20">
    <property type="match status" value="1"/>
</dbReference>
<feature type="transmembrane region" description="Helical" evidence="1">
    <location>
        <begin position="6"/>
        <end position="32"/>
    </location>
</feature>
<dbReference type="Proteomes" id="UP000014984">
    <property type="component" value="Chromosome"/>
</dbReference>
<dbReference type="OrthoDB" id="389711at2"/>
<dbReference type="NCBIfam" id="TIGR04522">
    <property type="entry name" value="EcfS_MSC_0063"/>
    <property type="match status" value="1"/>
</dbReference>
<dbReference type="eggNOG" id="COG4720">
    <property type="taxonomic scope" value="Bacteria"/>
</dbReference>
<dbReference type="RefSeq" id="WP_020834777.1">
    <property type="nucleotide sequence ID" value="NC_021846.1"/>
</dbReference>
<keyword evidence="1" id="KW-0812">Transmembrane</keyword>
<evidence type="ECO:0000256" key="1">
    <source>
        <dbReference type="SAM" id="Phobius"/>
    </source>
</evidence>
<dbReference type="STRING" id="1276220.STAIW_v1c10550"/>
<dbReference type="KEGG" id="stai:STAIW_v1c10550"/>
<dbReference type="PATRIC" id="fig|1276220.3.peg.1072"/>
<feature type="transmembrane region" description="Helical" evidence="1">
    <location>
        <begin position="44"/>
        <end position="68"/>
    </location>
</feature>
<feature type="transmembrane region" description="Helical" evidence="1">
    <location>
        <begin position="129"/>
        <end position="153"/>
    </location>
</feature>
<accession>S5MD52</accession>
<evidence type="ECO:0000313" key="2">
    <source>
        <dbReference type="EMBL" id="AGR41638.1"/>
    </source>
</evidence>
<feature type="transmembrane region" description="Helical" evidence="1">
    <location>
        <begin position="102"/>
        <end position="123"/>
    </location>
</feature>
<dbReference type="EMBL" id="CP005074">
    <property type="protein sequence ID" value="AGR41638.1"/>
    <property type="molecule type" value="Genomic_DNA"/>
</dbReference>
<dbReference type="AlphaFoldDB" id="S5MD52"/>
<keyword evidence="3" id="KW-1185">Reference proteome</keyword>
<evidence type="ECO:0000313" key="3">
    <source>
        <dbReference type="Proteomes" id="UP000014984"/>
    </source>
</evidence>
<proteinExistence type="predicted"/>
<feature type="transmembrane region" description="Helical" evidence="1">
    <location>
        <begin position="74"/>
        <end position="95"/>
    </location>
</feature>
<sequence>MKKISTKQIVLCGFLTTIMFIIGFIVITFSNITGKSILQFSDIIFLSLFKIINPLTLITSSVISGILIDLYSGGIIFIPITIIIKILIGVSFLFFRKIINQYFAVFICYLWILLYVAYVYLLFDLSAMYLELIIDSIQYIATTIFTFIFFIIFDLKNR</sequence>
<keyword evidence="1" id="KW-1133">Transmembrane helix</keyword>
<reference evidence="2 3" key="1">
    <citation type="journal article" date="2013" name="Genome Biol. Evol.">
        <title>Comparison of metabolic capacities and inference of gene content evolution in mosquito-associated Spiroplasma diminutum and S. taiwanense.</title>
        <authorList>
            <person name="Lo W.S."/>
            <person name="Ku C."/>
            <person name="Chen L.L."/>
            <person name="Chang T.H."/>
            <person name="Kuo C.H."/>
        </authorList>
    </citation>
    <scope>NUCLEOTIDE SEQUENCE [LARGE SCALE GENOMIC DNA]</scope>
    <source>
        <strain evidence="2">CT-1</strain>
    </source>
</reference>
<name>S5MD52_9MOLU</name>
<organism evidence="2 3">
    <name type="scientific">Spiroplasma taiwanense CT-1</name>
    <dbReference type="NCBI Taxonomy" id="1276220"/>
    <lineage>
        <taxon>Bacteria</taxon>
        <taxon>Bacillati</taxon>
        <taxon>Mycoplasmatota</taxon>
        <taxon>Mollicutes</taxon>
        <taxon>Entomoplasmatales</taxon>
        <taxon>Spiroplasmataceae</taxon>
        <taxon>Spiroplasma</taxon>
    </lineage>
</organism>
<protein>
    <recommendedName>
        <fullName evidence="4">Rod shape-determining protein MreD</fullName>
    </recommendedName>
</protein>
<evidence type="ECO:0008006" key="4">
    <source>
        <dbReference type="Google" id="ProtNLM"/>
    </source>
</evidence>